<feature type="non-terminal residue" evidence="2">
    <location>
        <position position="1"/>
    </location>
</feature>
<gene>
    <name evidence="2" type="ORF">S06H3_23935</name>
</gene>
<dbReference type="InterPro" id="IPR024560">
    <property type="entry name" value="UPF0313_C"/>
</dbReference>
<reference evidence="2" key="1">
    <citation type="journal article" date="2014" name="Front. Microbiol.">
        <title>High frequency of phylogenetically diverse reductive dehalogenase-homologous genes in deep subseafloor sedimentary metagenomes.</title>
        <authorList>
            <person name="Kawai M."/>
            <person name="Futagami T."/>
            <person name="Toyoda A."/>
            <person name="Takaki Y."/>
            <person name="Nishi S."/>
            <person name="Hori S."/>
            <person name="Arai W."/>
            <person name="Tsubouchi T."/>
            <person name="Morono Y."/>
            <person name="Uchiyama I."/>
            <person name="Ito T."/>
            <person name="Fujiyama A."/>
            <person name="Inagaki F."/>
            <person name="Takami H."/>
        </authorList>
    </citation>
    <scope>NUCLEOTIDE SEQUENCE</scope>
    <source>
        <strain evidence="2">Expedition CK06-06</strain>
    </source>
</reference>
<dbReference type="PANTHER" id="PTHR32331:SF0">
    <property type="entry name" value="UPF0313 PROTEIN YGIQ"/>
    <property type="match status" value="1"/>
</dbReference>
<feature type="domain" description="UPF0313" evidence="1">
    <location>
        <begin position="96"/>
        <end position="121"/>
    </location>
</feature>
<sequence length="166" mass="19996">DQKYGEKYLRELIKYHISGQLKIAPEHTENNVLEKMGKPDQGYLKRFRDKFLHINKEQKKKQFLTYYLIAAHSGCREEDMYRLKEYTSKELKLNPEQVQIFTPTPSTYSTLMYYTERDPFTGKAIYAEINSNFLLPTIFAHTSFPLLKIFDYYYYFQFVIFIKKYA</sequence>
<comment type="caution">
    <text evidence="2">The sequence shown here is derived from an EMBL/GenBank/DDBJ whole genome shotgun (WGS) entry which is preliminary data.</text>
</comment>
<protein>
    <recommendedName>
        <fullName evidence="1">UPF0313 domain-containing protein</fullName>
    </recommendedName>
</protein>
<dbReference type="Pfam" id="PF11842">
    <property type="entry name" value="DUF3362"/>
    <property type="match status" value="1"/>
</dbReference>
<organism evidence="2">
    <name type="scientific">marine sediment metagenome</name>
    <dbReference type="NCBI Taxonomy" id="412755"/>
    <lineage>
        <taxon>unclassified sequences</taxon>
        <taxon>metagenomes</taxon>
        <taxon>ecological metagenomes</taxon>
    </lineage>
</organism>
<dbReference type="InterPro" id="IPR022946">
    <property type="entry name" value="UPF0313"/>
</dbReference>
<dbReference type="EMBL" id="BARV01013146">
    <property type="protein sequence ID" value="GAI12105.1"/>
    <property type="molecule type" value="Genomic_DNA"/>
</dbReference>
<name>X1MBQ1_9ZZZZ</name>
<accession>X1MBQ1</accession>
<dbReference type="PANTHER" id="PTHR32331">
    <property type="entry name" value="UPF0313 PROTEIN YGIQ"/>
    <property type="match status" value="1"/>
</dbReference>
<feature type="non-terminal residue" evidence="2">
    <location>
        <position position="166"/>
    </location>
</feature>
<evidence type="ECO:0000259" key="1">
    <source>
        <dbReference type="Pfam" id="PF11842"/>
    </source>
</evidence>
<proteinExistence type="predicted"/>
<evidence type="ECO:0000313" key="2">
    <source>
        <dbReference type="EMBL" id="GAI12105.1"/>
    </source>
</evidence>
<dbReference type="AlphaFoldDB" id="X1MBQ1"/>